<reference evidence="9 10" key="1">
    <citation type="journal article" date="2016" name="Nat. Commun.">
        <title>Thousands of microbial genomes shed light on interconnected biogeochemical processes in an aquifer system.</title>
        <authorList>
            <person name="Anantharaman K."/>
            <person name="Brown C.T."/>
            <person name="Hug L.A."/>
            <person name="Sharon I."/>
            <person name="Castelle C.J."/>
            <person name="Probst A.J."/>
            <person name="Thomas B.C."/>
            <person name="Singh A."/>
            <person name="Wilkins M.J."/>
            <person name="Karaoz U."/>
            <person name="Brodie E.L."/>
            <person name="Williams K.H."/>
            <person name="Hubbard S.S."/>
            <person name="Banfield J.F."/>
        </authorList>
    </citation>
    <scope>NUCLEOTIDE SEQUENCE [LARGE SCALE GENOMIC DNA]</scope>
</reference>
<evidence type="ECO:0000256" key="4">
    <source>
        <dbReference type="ARBA" id="ARBA00035245"/>
    </source>
</evidence>
<evidence type="ECO:0000256" key="5">
    <source>
        <dbReference type="HAMAP-Rule" id="MF_01333"/>
    </source>
</evidence>
<dbReference type="HAMAP" id="MF_01333_B">
    <property type="entry name" value="Ribosomal_uL5_B"/>
    <property type="match status" value="1"/>
</dbReference>
<name>A0A1F5NUW9_9BACT</name>
<dbReference type="InterPro" id="IPR002132">
    <property type="entry name" value="Ribosomal_uL5"/>
</dbReference>
<sequence>MTDLRTIYKEKIVPALKQELGLQNASAVPKIEKVVLNVGVGKTLKDPKFLDIIIEDIQRIAGQRPVKTLARKSIAGFKIRQNQVVGLKVTLRGRRMYDFLEKLIRAALPRVRDFRGLSKQGFDGCGNYNIGIKEQNVFPETGDEHIEHAFGLEINIQTNTDNDKKALALLKSLGFPFKND</sequence>
<dbReference type="GO" id="GO:1990904">
    <property type="term" value="C:ribonucleoprotein complex"/>
    <property type="evidence" value="ECO:0007669"/>
    <property type="project" value="UniProtKB-KW"/>
</dbReference>
<dbReference type="GO" id="GO:0006412">
    <property type="term" value="P:translation"/>
    <property type="evidence" value="ECO:0007669"/>
    <property type="project" value="UniProtKB-UniRule"/>
</dbReference>
<keyword evidence="3 5" id="KW-0687">Ribonucleoprotein</keyword>
<dbReference type="InterPro" id="IPR031309">
    <property type="entry name" value="Ribosomal_uL5_C"/>
</dbReference>
<dbReference type="Pfam" id="PF00281">
    <property type="entry name" value="Ribosomal_L5"/>
    <property type="match status" value="1"/>
</dbReference>
<keyword evidence="5" id="KW-0694">RNA-binding</keyword>
<dbReference type="Pfam" id="PF00673">
    <property type="entry name" value="Ribosomal_L5_C"/>
    <property type="match status" value="1"/>
</dbReference>
<feature type="domain" description="Large ribosomal subunit protein uL5 C-terminal" evidence="8">
    <location>
        <begin position="85"/>
        <end position="177"/>
    </location>
</feature>
<comment type="subunit">
    <text evidence="5">Part of the 50S ribosomal subunit; part of the 5S rRNA/L5/L18/L25 subcomplex. Contacts the 5S rRNA and the P site tRNA. Forms a bridge to the 30S subunit in the 70S ribosome.</text>
</comment>
<dbReference type="GO" id="GO:0005840">
    <property type="term" value="C:ribosome"/>
    <property type="evidence" value="ECO:0007669"/>
    <property type="project" value="UniProtKB-KW"/>
</dbReference>
<dbReference type="Gene3D" id="3.30.1440.10">
    <property type="match status" value="1"/>
</dbReference>
<comment type="function">
    <text evidence="5">This is 1 of the proteins that bind and probably mediate the attachment of the 5S RNA into the large ribosomal subunit, where it forms part of the central protuberance. In the 70S ribosome it contacts protein S13 of the 30S subunit (bridge B1b), connecting the 2 subunits; this bridge is implicated in subunit movement. Contacts the P site tRNA; the 5S rRNA and some of its associated proteins might help stabilize positioning of ribosome-bound tRNAs.</text>
</comment>
<evidence type="ECO:0000256" key="2">
    <source>
        <dbReference type="ARBA" id="ARBA00022980"/>
    </source>
</evidence>
<evidence type="ECO:0000256" key="1">
    <source>
        <dbReference type="ARBA" id="ARBA00008553"/>
    </source>
</evidence>
<evidence type="ECO:0000256" key="3">
    <source>
        <dbReference type="ARBA" id="ARBA00023274"/>
    </source>
</evidence>
<gene>
    <name evidence="5" type="primary">rplE</name>
    <name evidence="9" type="ORF">A2720_02900</name>
</gene>
<dbReference type="PROSITE" id="PS00358">
    <property type="entry name" value="RIBOSOMAL_L5"/>
    <property type="match status" value="1"/>
</dbReference>
<dbReference type="GO" id="GO:0019843">
    <property type="term" value="F:rRNA binding"/>
    <property type="evidence" value="ECO:0007669"/>
    <property type="project" value="UniProtKB-UniRule"/>
</dbReference>
<accession>A0A1F5NUW9</accession>
<dbReference type="GO" id="GO:0003735">
    <property type="term" value="F:structural constituent of ribosome"/>
    <property type="evidence" value="ECO:0007669"/>
    <property type="project" value="InterPro"/>
</dbReference>
<dbReference type="InterPro" id="IPR020930">
    <property type="entry name" value="Ribosomal_uL5_bac-type"/>
</dbReference>
<organism evidence="9 10">
    <name type="scientific">Candidatus Doudnabacteria bacterium RIFCSPHIGHO2_01_FULL_46_24</name>
    <dbReference type="NCBI Taxonomy" id="1817825"/>
    <lineage>
        <taxon>Bacteria</taxon>
        <taxon>Candidatus Doudnaibacteriota</taxon>
    </lineage>
</organism>
<evidence type="ECO:0000256" key="6">
    <source>
        <dbReference type="RuleBase" id="RU003930"/>
    </source>
</evidence>
<keyword evidence="5" id="KW-0820">tRNA-binding</keyword>
<feature type="domain" description="Large ribosomal subunit protein uL5 N-terminal" evidence="7">
    <location>
        <begin position="26"/>
        <end position="80"/>
    </location>
</feature>
<keyword evidence="2 5" id="KW-0689">Ribosomal protein</keyword>
<dbReference type="EMBL" id="MFEL01000008">
    <property type="protein sequence ID" value="OGE81465.1"/>
    <property type="molecule type" value="Genomic_DNA"/>
</dbReference>
<comment type="similarity">
    <text evidence="1 5 6">Belongs to the universal ribosomal protein uL5 family.</text>
</comment>
<keyword evidence="5" id="KW-0699">rRNA-binding</keyword>
<dbReference type="SUPFAM" id="SSF55282">
    <property type="entry name" value="RL5-like"/>
    <property type="match status" value="1"/>
</dbReference>
<dbReference type="FunFam" id="3.30.1440.10:FF:000001">
    <property type="entry name" value="50S ribosomal protein L5"/>
    <property type="match status" value="1"/>
</dbReference>
<dbReference type="Proteomes" id="UP000178892">
    <property type="component" value="Unassembled WGS sequence"/>
</dbReference>
<evidence type="ECO:0000259" key="7">
    <source>
        <dbReference type="Pfam" id="PF00281"/>
    </source>
</evidence>
<proteinExistence type="inferred from homology"/>
<dbReference type="PANTHER" id="PTHR11994">
    <property type="entry name" value="60S RIBOSOMAL PROTEIN L11-RELATED"/>
    <property type="match status" value="1"/>
</dbReference>
<dbReference type="PIRSF" id="PIRSF002161">
    <property type="entry name" value="Ribosomal_L5"/>
    <property type="match status" value="1"/>
</dbReference>
<evidence type="ECO:0000313" key="9">
    <source>
        <dbReference type="EMBL" id="OGE81465.1"/>
    </source>
</evidence>
<dbReference type="GO" id="GO:0000049">
    <property type="term" value="F:tRNA binding"/>
    <property type="evidence" value="ECO:0007669"/>
    <property type="project" value="UniProtKB-UniRule"/>
</dbReference>
<dbReference type="InterPro" id="IPR022803">
    <property type="entry name" value="Ribosomal_uL5_dom_sf"/>
</dbReference>
<evidence type="ECO:0000313" key="10">
    <source>
        <dbReference type="Proteomes" id="UP000178892"/>
    </source>
</evidence>
<dbReference type="InterPro" id="IPR020929">
    <property type="entry name" value="Ribosomal_uL5_CS"/>
</dbReference>
<protein>
    <recommendedName>
        <fullName evidence="4 5">Large ribosomal subunit protein uL5</fullName>
    </recommendedName>
</protein>
<dbReference type="AlphaFoldDB" id="A0A1F5NUW9"/>
<dbReference type="NCBIfam" id="NF000585">
    <property type="entry name" value="PRK00010.1"/>
    <property type="match status" value="1"/>
</dbReference>
<dbReference type="InterPro" id="IPR031310">
    <property type="entry name" value="Ribosomal_uL5_N"/>
</dbReference>
<comment type="caution">
    <text evidence="9">The sequence shown here is derived from an EMBL/GenBank/DDBJ whole genome shotgun (WGS) entry which is preliminary data.</text>
</comment>
<evidence type="ECO:0000259" key="8">
    <source>
        <dbReference type="Pfam" id="PF00673"/>
    </source>
</evidence>
<dbReference type="STRING" id="1817825.A2720_02900"/>